<protein>
    <submittedName>
        <fullName evidence="2">Uncharacterized protein</fullName>
    </submittedName>
</protein>
<reference evidence="2 3" key="1">
    <citation type="submission" date="2018-06" db="EMBL/GenBank/DDBJ databases">
        <title>Echinicola strongylocentroti sp. nov., isolated from a sea urchin Strongylocentrotus intermedius.</title>
        <authorList>
            <person name="Bae S.S."/>
        </authorList>
    </citation>
    <scope>NUCLEOTIDE SEQUENCE [LARGE SCALE GENOMIC DNA]</scope>
    <source>
        <strain evidence="2 3">MEBiC08714</strain>
    </source>
</reference>
<name>A0A2Z4IJC6_9BACT</name>
<feature type="transmembrane region" description="Helical" evidence="1">
    <location>
        <begin position="63"/>
        <end position="84"/>
    </location>
</feature>
<proteinExistence type="predicted"/>
<sequence length="104" mass="11351">MTSSIHDPAIELSQIIVRVLQVAAALFGGLFLWLSIMAFNGHAMVNMLLEMVDEPVKVHAGEMLLAGVVFLVLFVACVAAFFVLRYLREVVNSEVATFTPKSPS</sequence>
<keyword evidence="1" id="KW-1133">Transmembrane helix</keyword>
<evidence type="ECO:0000313" key="3">
    <source>
        <dbReference type="Proteomes" id="UP000248688"/>
    </source>
</evidence>
<dbReference type="AlphaFoldDB" id="A0A2Z4IJC6"/>
<dbReference type="Proteomes" id="UP000248688">
    <property type="component" value="Chromosome"/>
</dbReference>
<feature type="transmembrane region" description="Helical" evidence="1">
    <location>
        <begin position="20"/>
        <end position="43"/>
    </location>
</feature>
<accession>A0A2Z4IJC6</accession>
<organism evidence="2 3">
    <name type="scientific">Echinicola strongylocentroti</name>
    <dbReference type="NCBI Taxonomy" id="1795355"/>
    <lineage>
        <taxon>Bacteria</taxon>
        <taxon>Pseudomonadati</taxon>
        <taxon>Bacteroidota</taxon>
        <taxon>Cytophagia</taxon>
        <taxon>Cytophagales</taxon>
        <taxon>Cyclobacteriaceae</taxon>
        <taxon>Echinicola</taxon>
    </lineage>
</organism>
<dbReference type="KEGG" id="est:DN752_12325"/>
<keyword evidence="1" id="KW-0472">Membrane</keyword>
<evidence type="ECO:0000313" key="2">
    <source>
        <dbReference type="EMBL" id="AWW30849.1"/>
    </source>
</evidence>
<dbReference type="EMBL" id="CP030041">
    <property type="protein sequence ID" value="AWW30849.1"/>
    <property type="molecule type" value="Genomic_DNA"/>
</dbReference>
<keyword evidence="1" id="KW-0812">Transmembrane</keyword>
<dbReference type="OrthoDB" id="839593at2"/>
<dbReference type="RefSeq" id="WP_112784226.1">
    <property type="nucleotide sequence ID" value="NZ_CP030041.1"/>
</dbReference>
<evidence type="ECO:0000256" key="1">
    <source>
        <dbReference type="SAM" id="Phobius"/>
    </source>
</evidence>
<gene>
    <name evidence="2" type="ORF">DN752_12325</name>
</gene>
<keyword evidence="3" id="KW-1185">Reference proteome</keyword>